<feature type="region of interest" description="Disordered" evidence="4">
    <location>
        <begin position="2115"/>
        <end position="2161"/>
    </location>
</feature>
<dbReference type="Gene3D" id="1.25.40.20">
    <property type="entry name" value="Ankyrin repeat-containing domain"/>
    <property type="match status" value="8"/>
</dbReference>
<dbReference type="Pfam" id="PF00023">
    <property type="entry name" value="Ank"/>
    <property type="match status" value="1"/>
</dbReference>
<dbReference type="InterPro" id="IPR036770">
    <property type="entry name" value="Ankyrin_rpt-contain_sf"/>
</dbReference>
<feature type="compositionally biased region" description="Acidic residues" evidence="4">
    <location>
        <begin position="2143"/>
        <end position="2161"/>
    </location>
</feature>
<dbReference type="Gene3D" id="2.60.120.920">
    <property type="match status" value="1"/>
</dbReference>
<dbReference type="InterPro" id="IPR043136">
    <property type="entry name" value="B30.2/SPRY_sf"/>
</dbReference>
<dbReference type="SMART" id="SM00248">
    <property type="entry name" value="ANK"/>
    <property type="match status" value="25"/>
</dbReference>
<protein>
    <recommendedName>
        <fullName evidence="5">B30.2/SPRY domain-containing protein</fullName>
    </recommendedName>
</protein>
<sequence length="2161" mass="238956">MSVSSGVSPRMQWTKREFRVIIVQGVAEDYNGRYSGKRVMWFNEFILQRFGEAQVIRLATTFDLQAGILSMEIRDAAVQLLDRVQREMNRTGAPSLLLIGYDLGGLIIKQALLIAVNNAKYSLIAEKTSLLVFIGTPHRATDFESWESIAIKLMLRSSHVGACSFSKVLAQSAETLMEVNKNFQHVARMFSIMSFYAETSNTSSQKLLAFSKDTSTIGLFGETTEPIDCHLPVRDGLKKDEVVVVVEEEEEEKRTEFIDSIAEVVTRTKAIEELYLSCFRTLSMVDCEHASTGIPKFAPTPDAFDWLLGHDGYQKWRGGSRRLLWLHGRAESTVASLGFVEKMAREIFLDANVIKFSFDARDDRYRSTYRMFASLSHQLLSLEPPLFNHVRPLYEKISHEMPWRMDRLWAFFRSLLSCAHKDHRVTCCFISMIDEADPTRNQFLYSLLRLANSDTSTGTFRLAITSYGPPNASLKLTTDAIHVDQTRDEDSHDKRREIEKIIDRQVLSLFRARPELAIFDDIIRGKLRTSGDMFTISLTTALLHARQPQSTYEEMETELGALPCTTFGLYHHFLDRIPSERRLWSKKVLSWIIHAARPLKLRELAIALALQDDVSSISDLQNRVPLDVALDLRLVFGNLVNIENDDVLFVHRGFRDFLLQDRPGPQASTWFFYFDDHAVFAESCLHYLTLVAGQRRQVNSQSDRDDGDSLPKGVEYDFLTYAVRYWPKHYHLASHDIYPGLHDRACKFLEDPGSIQVWSWLRWTLGNLLERPQMSFKNPLPLAVRLGCSDIIRTLLKSPDLDREDLRTALEVAIEDGNEEIIDELRAAGAQSPRGLHKAALYGRYRVMRQILKNSPKAENVSRGSTPLHLASTSGYRKLVRRLLEAEFNPNTPDELGMTPLHLASQFGHVGVLKELLGRRSNFRNNTDTGIDEDADALTETDSVSTVAERSSDADVEADTTTAADVKTNARADIIADINCFDDGQWTPLHMAIGWQQPGAVRTLLGSDANINIQGAFGYTALHVAAKSGREDIMGFLLNHYEAPPGSASGSTALRLAMEAQDSKDGYTPLHIAACEGHMGVVRRLLGKLVASHDAQVMNILDHSGNMALHLASKNGHAAVVEALIELSAKSAKETGGSATGTSKPSSKASNPRKHAHGSSLLIGNHRSQAPIHLAVLNGDASLVAKLCVEHRRQGASLDLFDRETQSPLHLASRHGLSDIVGILLEHGAQADIADENAETPLALGCAEGHLETVKKLLTKGADLMCANSQGRFPLHKAAVANAVEVAQELLRAARKLASGREYVNLRDNDGSTPLHLAAEAGNVPMMEVLLNEKADVEAVDGDGHNVLDLASERGHMEMVTFLIQKIVGGIRGVDGESSLSLSGVLKFINALPDDRAAIVDRQSTQVPASQEHSHAILLAMMSVPDRWNTKQYGSILRLAAQKGILDVVVRILHLVKELDPNDVDDEQRTALLLAARNGHSQVVDELLKVPNIDRDREDEDGRSAISYAAELGHLDILKSLASGRPSAMDMDTYKDLLGNAAAMGHIDLVTFFLDSIPVPSPDNASVSPLDHALGRAALGEQNQIVSLLVTRGADVNATNSVGSTPLHLAAELGNIELCRILLDSGKISDLDVRNSEGQTAVFIAAWHARPDVLSLLFGANADIEVPEVEGWRPLHAAYDSVPVTRLLLEYGAIVDSTTQKKETPLFVAIDRGYEDVSKELLGYGADPLAATDAGRTPLHEAAVASDDIFQLVLKHTDMLNKSADPRDAQNRSPLSIAAGGGRVDVVKALSQRQDVDINQKDAEGHTPLWFAVARGLDEVAEVLLKSPQFNLTTSAEAPEGLLRLATKHRSQLTLQLLLDKDIHVNCGSDVLFELAMETENTRLIDLALEKAHDETKRDRHGWSLEWMKHVTVPPGDQRRSPPANQKPGFLPPSCWSEPDTTGLLSVTDGLTVFYESQHRRRMDFYSYSRGYSRRLMRDQAAAVRADHPIPPVGKFTFEIKILDTGQTRIIAIGFGHQDAPPEGRMLGWDPSSWGYHSDDGKKFHGAGRGLKYAETYGQGDVIGCQIDQTKGTASFTKNGVDLGVAFEGIMGRLYPMVAMSSPGARTVARFSWADSDRRHSQESLEQVGTYPEDRDDSIPGDGEYEDEYEAEDDDSEEGLW</sequence>
<evidence type="ECO:0000256" key="4">
    <source>
        <dbReference type="SAM" id="MobiDB-lite"/>
    </source>
</evidence>
<feature type="repeat" description="ANK" evidence="3">
    <location>
        <begin position="896"/>
        <end position="928"/>
    </location>
</feature>
<dbReference type="Gene3D" id="3.40.50.1820">
    <property type="entry name" value="alpha/beta hydrolase"/>
    <property type="match status" value="1"/>
</dbReference>
<dbReference type="InterPro" id="IPR013320">
    <property type="entry name" value="ConA-like_dom_sf"/>
</dbReference>
<dbReference type="Proteomes" id="UP000185904">
    <property type="component" value="Unassembled WGS sequence"/>
</dbReference>
<dbReference type="GeneID" id="34594871"/>
<dbReference type="InterPro" id="IPR054471">
    <property type="entry name" value="GPIID_WHD"/>
</dbReference>
<dbReference type="EMBL" id="LVCJ01000159">
    <property type="protein sequence ID" value="OAL20471.1"/>
    <property type="molecule type" value="Genomic_DNA"/>
</dbReference>
<name>A0A178BVG1_9EURO</name>
<dbReference type="PROSITE" id="PS50188">
    <property type="entry name" value="B302_SPRY"/>
    <property type="match status" value="1"/>
</dbReference>
<keyword evidence="2 3" id="KW-0040">ANK repeat</keyword>
<evidence type="ECO:0000256" key="2">
    <source>
        <dbReference type="ARBA" id="ARBA00023043"/>
    </source>
</evidence>
<evidence type="ECO:0000259" key="5">
    <source>
        <dbReference type="PROSITE" id="PS50188"/>
    </source>
</evidence>
<feature type="repeat" description="ANK" evidence="3">
    <location>
        <begin position="863"/>
        <end position="895"/>
    </location>
</feature>
<gene>
    <name evidence="6" type="ORF">AYO20_11491</name>
</gene>
<dbReference type="PANTHER" id="PTHR24123">
    <property type="entry name" value="ANKYRIN REPEAT-CONTAINING"/>
    <property type="match status" value="1"/>
</dbReference>
<keyword evidence="7" id="KW-1185">Reference proteome</keyword>
<dbReference type="OrthoDB" id="20872at2759"/>
<evidence type="ECO:0000313" key="6">
    <source>
        <dbReference type="EMBL" id="OAL20471.1"/>
    </source>
</evidence>
<dbReference type="InterPro" id="IPR002110">
    <property type="entry name" value="Ankyrin_rpt"/>
</dbReference>
<feature type="repeat" description="ANK" evidence="3">
    <location>
        <begin position="1565"/>
        <end position="1601"/>
    </location>
</feature>
<dbReference type="Pfam" id="PF00622">
    <property type="entry name" value="SPRY"/>
    <property type="match status" value="1"/>
</dbReference>
<dbReference type="InterPro" id="IPR001870">
    <property type="entry name" value="B30.2/SPRY"/>
</dbReference>
<dbReference type="SUPFAM" id="SSF48403">
    <property type="entry name" value="Ankyrin repeat"/>
    <property type="match status" value="3"/>
</dbReference>
<feature type="region of interest" description="Disordered" evidence="4">
    <location>
        <begin position="1133"/>
        <end position="1159"/>
    </location>
</feature>
<evidence type="ECO:0000256" key="3">
    <source>
        <dbReference type="PROSITE-ProRule" id="PRU00023"/>
    </source>
</evidence>
<dbReference type="SUPFAM" id="SSF53474">
    <property type="entry name" value="alpha/beta-Hydrolases"/>
    <property type="match status" value="1"/>
</dbReference>
<organism evidence="6 7">
    <name type="scientific">Fonsecaea nubica</name>
    <dbReference type="NCBI Taxonomy" id="856822"/>
    <lineage>
        <taxon>Eukaryota</taxon>
        <taxon>Fungi</taxon>
        <taxon>Dikarya</taxon>
        <taxon>Ascomycota</taxon>
        <taxon>Pezizomycotina</taxon>
        <taxon>Eurotiomycetes</taxon>
        <taxon>Chaetothyriomycetidae</taxon>
        <taxon>Chaetothyriales</taxon>
        <taxon>Herpotrichiellaceae</taxon>
        <taxon>Fonsecaea</taxon>
    </lineage>
</organism>
<feature type="repeat" description="ANK" evidence="3">
    <location>
        <begin position="1310"/>
        <end position="1342"/>
    </location>
</feature>
<dbReference type="InterPro" id="IPR056884">
    <property type="entry name" value="NPHP3-like_N"/>
</dbReference>
<dbReference type="Pfam" id="PF22939">
    <property type="entry name" value="WHD_GPIID"/>
    <property type="match status" value="1"/>
</dbReference>
<feature type="compositionally biased region" description="Polar residues" evidence="4">
    <location>
        <begin position="940"/>
        <end position="949"/>
    </location>
</feature>
<evidence type="ECO:0000256" key="1">
    <source>
        <dbReference type="ARBA" id="ARBA00022737"/>
    </source>
</evidence>
<feature type="repeat" description="ANK" evidence="3">
    <location>
        <begin position="1204"/>
        <end position="1236"/>
    </location>
</feature>
<dbReference type="PRINTS" id="PR01415">
    <property type="entry name" value="ANKYRIN"/>
</dbReference>
<feature type="compositionally biased region" description="Polar residues" evidence="4">
    <location>
        <begin position="1140"/>
        <end position="1150"/>
    </location>
</feature>
<reference evidence="6 7" key="1">
    <citation type="submission" date="2016-03" db="EMBL/GenBank/DDBJ databases">
        <title>The draft genome sequence of Fonsecaea nubica causative agent of cutaneous subcutaneous infection in human host.</title>
        <authorList>
            <person name="Costa F."/>
            <person name="Sybren D.H."/>
            <person name="Raittz R.T."/>
            <person name="Weiss V.A."/>
            <person name="Leao A.C."/>
            <person name="Gomes R."/>
            <person name="De Souza E.M."/>
            <person name="Pedrosa F.O."/>
            <person name="Steffens M.B."/>
            <person name="Bombassaro A."/>
            <person name="Tadra-Sfeir M.Z."/>
            <person name="Moreno L.F."/>
            <person name="Najafzadeh M.J."/>
            <person name="Felipe M.S."/>
            <person name="Teixeira M."/>
            <person name="Sun J."/>
            <person name="Xi L."/>
            <person name="Castro M.A."/>
            <person name="Vicente V.A."/>
        </authorList>
    </citation>
    <scope>NUCLEOTIDE SEQUENCE [LARGE SCALE GENOMIC DNA]</scope>
    <source>
        <strain evidence="6 7">CBS 269.64</strain>
    </source>
</reference>
<keyword evidence="1" id="KW-0677">Repeat</keyword>
<feature type="repeat" description="ANK" evidence="3">
    <location>
        <begin position="1017"/>
        <end position="1040"/>
    </location>
</feature>
<feature type="region of interest" description="Disordered" evidence="4">
    <location>
        <begin position="925"/>
        <end position="959"/>
    </location>
</feature>
<dbReference type="InterPro" id="IPR051165">
    <property type="entry name" value="Multifunctional_ANK_Repeat"/>
</dbReference>
<dbReference type="InterPro" id="IPR029058">
    <property type="entry name" value="AB_hydrolase_fold"/>
</dbReference>
<dbReference type="SMART" id="SM00449">
    <property type="entry name" value="SPRY"/>
    <property type="match status" value="1"/>
</dbReference>
<dbReference type="InterPro" id="IPR003877">
    <property type="entry name" value="SPRY_dom"/>
</dbReference>
<proteinExistence type="predicted"/>
<dbReference type="Pfam" id="PF24883">
    <property type="entry name" value="NPHP3_N"/>
    <property type="match status" value="1"/>
</dbReference>
<feature type="repeat" description="ANK" evidence="3">
    <location>
        <begin position="1065"/>
        <end position="1086"/>
    </location>
</feature>
<comment type="caution">
    <text evidence="6">The sequence shown here is derived from an EMBL/GenBank/DDBJ whole genome shotgun (WGS) entry which is preliminary data.</text>
</comment>
<feature type="repeat" description="ANK" evidence="3">
    <location>
        <begin position="1602"/>
        <end position="1626"/>
    </location>
</feature>
<dbReference type="PANTHER" id="PTHR24123:SF33">
    <property type="entry name" value="PROTEIN HOS4"/>
    <property type="match status" value="1"/>
</dbReference>
<feature type="compositionally biased region" description="Acidic residues" evidence="4">
    <location>
        <begin position="930"/>
        <end position="939"/>
    </location>
</feature>
<accession>A0A178BVG1</accession>
<feature type="repeat" description="ANK" evidence="3">
    <location>
        <begin position="1104"/>
        <end position="1136"/>
    </location>
</feature>
<dbReference type="PROSITE" id="PS50088">
    <property type="entry name" value="ANK_REPEAT"/>
    <property type="match status" value="11"/>
</dbReference>
<dbReference type="SUPFAM" id="SSF49899">
    <property type="entry name" value="Concanavalin A-like lectins/glucanases"/>
    <property type="match status" value="1"/>
</dbReference>
<evidence type="ECO:0000313" key="7">
    <source>
        <dbReference type="Proteomes" id="UP000185904"/>
    </source>
</evidence>
<feature type="repeat" description="ANK" evidence="3">
    <location>
        <begin position="1701"/>
        <end position="1733"/>
    </location>
</feature>
<dbReference type="Pfam" id="PF12796">
    <property type="entry name" value="Ank_2"/>
    <property type="match status" value="8"/>
</dbReference>
<feature type="repeat" description="ANK" evidence="3">
    <location>
        <begin position="1237"/>
        <end position="1269"/>
    </location>
</feature>
<dbReference type="PROSITE" id="PS50297">
    <property type="entry name" value="ANK_REP_REGION"/>
    <property type="match status" value="9"/>
</dbReference>
<dbReference type="RefSeq" id="XP_022494284.1">
    <property type="nucleotide sequence ID" value="XM_022649739.1"/>
</dbReference>
<feature type="domain" description="B30.2/SPRY" evidence="5">
    <location>
        <begin position="1913"/>
        <end position="2116"/>
    </location>
</feature>